<dbReference type="Pfam" id="PF13095">
    <property type="entry name" value="FTA2"/>
    <property type="match status" value="1"/>
</dbReference>
<evidence type="ECO:0000313" key="2">
    <source>
        <dbReference type="EMBL" id="CAI6086223.1"/>
    </source>
</evidence>
<evidence type="ECO:0000256" key="1">
    <source>
        <dbReference type="SAM" id="MobiDB-lite"/>
    </source>
</evidence>
<dbReference type="Proteomes" id="UP001160390">
    <property type="component" value="Unassembled WGS sequence"/>
</dbReference>
<keyword evidence="3" id="KW-1185">Reference proteome</keyword>
<dbReference type="EMBL" id="CABFNP030000786">
    <property type="protein sequence ID" value="CAI6086223.1"/>
    <property type="molecule type" value="Genomic_DNA"/>
</dbReference>
<feature type="compositionally biased region" description="Basic residues" evidence="1">
    <location>
        <begin position="361"/>
        <end position="371"/>
    </location>
</feature>
<organism evidence="2 3">
    <name type="scientific">Clonostachys chloroleuca</name>
    <dbReference type="NCBI Taxonomy" id="1926264"/>
    <lineage>
        <taxon>Eukaryota</taxon>
        <taxon>Fungi</taxon>
        <taxon>Dikarya</taxon>
        <taxon>Ascomycota</taxon>
        <taxon>Pezizomycotina</taxon>
        <taxon>Sordariomycetes</taxon>
        <taxon>Hypocreomycetidae</taxon>
        <taxon>Hypocreales</taxon>
        <taxon>Bionectriaceae</taxon>
        <taxon>Clonostachys</taxon>
    </lineage>
</organism>
<proteinExistence type="predicted"/>
<evidence type="ECO:0000313" key="3">
    <source>
        <dbReference type="Proteomes" id="UP001160390"/>
    </source>
</evidence>
<gene>
    <name evidence="2" type="ORF">CCHLO57077_00010297</name>
</gene>
<feature type="compositionally biased region" description="Low complexity" evidence="1">
    <location>
        <begin position="347"/>
        <end position="360"/>
    </location>
</feature>
<protein>
    <submittedName>
        <fullName evidence="2">Uncharacterized protein</fullName>
    </submittedName>
</protein>
<dbReference type="AlphaFoldDB" id="A0AA35LYA0"/>
<sequence length="412" mass="47121">MAAEVPSQAPQTYGFPLYPELPQFGSDLIPLPRFVKGPTLKPIPGPSWQGLHSHVVKVKILGQIYALKLFMFSPEMEWFGPGLSDEYDEKNRAEVTAFYEYLDPFNSECRAFGRLHESGHSELAVECYGYVLLDEDHERALRDRFPGRKLEELFQDNPGSQRRGFLTKGGRPPPIRAIVKEFGTGMDRLRNRQMSKALKDMIQLHQLGIIGIDVAKRQFINGKLCDFSTAMTTPHFAMNPELNPLLTPLGISRMEFDLFLFSAADFGAFDEMIWEWNYRNKLQKDQVSVKAFPQLYGYPGTHNLRRKVSPATRERVFTLADPRLYDWRVSARGRDESSAEGPANGQSSKGSSSGRSVAKVSKTRRKFKKPPRWYYEGSKENMARMGRSRSGVRYFEWAFKRGFFVPTIPPPR</sequence>
<name>A0AA35LYA0_9HYPO</name>
<feature type="region of interest" description="Disordered" evidence="1">
    <location>
        <begin position="335"/>
        <end position="372"/>
    </location>
</feature>
<dbReference type="InterPro" id="IPR025213">
    <property type="entry name" value="Sim4_Fta2"/>
</dbReference>
<accession>A0AA35LYA0</accession>
<comment type="caution">
    <text evidence="2">The sequence shown here is derived from an EMBL/GenBank/DDBJ whole genome shotgun (WGS) entry which is preliminary data.</text>
</comment>
<reference evidence="2" key="1">
    <citation type="submission" date="2023-01" db="EMBL/GenBank/DDBJ databases">
        <authorList>
            <person name="Piombo E."/>
        </authorList>
    </citation>
    <scope>NUCLEOTIDE SEQUENCE</scope>
</reference>